<keyword evidence="10" id="KW-1185">Reference proteome</keyword>
<feature type="domain" description="Multidrug resistance protein MdtA-like barrel-sandwich hybrid" evidence="6">
    <location>
        <begin position="70"/>
        <end position="190"/>
    </location>
</feature>
<evidence type="ECO:0000256" key="3">
    <source>
        <dbReference type="ARBA" id="ARBA00022448"/>
    </source>
</evidence>
<dbReference type="PANTHER" id="PTHR30469">
    <property type="entry name" value="MULTIDRUG RESISTANCE PROTEIN MDTA"/>
    <property type="match status" value="1"/>
</dbReference>
<dbReference type="InterPro" id="IPR058625">
    <property type="entry name" value="MdtA-like_BSH"/>
</dbReference>
<dbReference type="Pfam" id="PF25876">
    <property type="entry name" value="HH_MFP_RND"/>
    <property type="match status" value="1"/>
</dbReference>
<evidence type="ECO:0000256" key="4">
    <source>
        <dbReference type="ARBA" id="ARBA00023054"/>
    </source>
</evidence>
<dbReference type="Gene3D" id="2.40.420.20">
    <property type="match status" value="1"/>
</dbReference>
<gene>
    <name evidence="9" type="ORF">SAMN05216296_2616</name>
</gene>
<dbReference type="Pfam" id="PF25954">
    <property type="entry name" value="Beta-barrel_RND_2"/>
    <property type="match status" value="1"/>
</dbReference>
<keyword evidence="4" id="KW-0175">Coiled coil</keyword>
<dbReference type="SUPFAM" id="SSF111369">
    <property type="entry name" value="HlyD-like secretion proteins"/>
    <property type="match status" value="1"/>
</dbReference>
<evidence type="ECO:0000259" key="7">
    <source>
        <dbReference type="Pfam" id="PF25954"/>
    </source>
</evidence>
<dbReference type="EMBL" id="LT629785">
    <property type="protein sequence ID" value="SDU24397.1"/>
    <property type="molecule type" value="Genomic_DNA"/>
</dbReference>
<dbReference type="GO" id="GO:1990281">
    <property type="term" value="C:efflux pump complex"/>
    <property type="evidence" value="ECO:0007669"/>
    <property type="project" value="TreeGrafter"/>
</dbReference>
<name>A0A1H2GXM5_9PSED</name>
<dbReference type="RefSeq" id="WP_090196083.1">
    <property type="nucleotide sequence ID" value="NZ_LT629785.1"/>
</dbReference>
<dbReference type="PANTHER" id="PTHR30469:SF11">
    <property type="entry name" value="BLL4320 PROTEIN"/>
    <property type="match status" value="1"/>
</dbReference>
<comment type="subcellular location">
    <subcellularLocation>
        <location evidence="1">Cell envelope</location>
    </subcellularLocation>
</comment>
<evidence type="ECO:0000259" key="6">
    <source>
        <dbReference type="Pfam" id="PF25917"/>
    </source>
</evidence>
<reference evidence="10" key="1">
    <citation type="submission" date="2016-10" db="EMBL/GenBank/DDBJ databases">
        <authorList>
            <person name="Varghese N."/>
            <person name="Submissions S."/>
        </authorList>
    </citation>
    <scope>NUCLEOTIDE SEQUENCE [LARGE SCALE GENOMIC DNA]</scope>
    <source>
        <strain evidence="10">DSM 17875</strain>
    </source>
</reference>
<organism evidence="9 10">
    <name type="scientific">Pseudomonas pohangensis</name>
    <dbReference type="NCBI Taxonomy" id="364197"/>
    <lineage>
        <taxon>Bacteria</taxon>
        <taxon>Pseudomonadati</taxon>
        <taxon>Pseudomonadota</taxon>
        <taxon>Gammaproteobacteria</taxon>
        <taxon>Pseudomonadales</taxon>
        <taxon>Pseudomonadaceae</taxon>
        <taxon>Pseudomonas</taxon>
    </lineage>
</organism>
<dbReference type="InterPro" id="IPR058627">
    <property type="entry name" value="MdtA-like_C"/>
</dbReference>
<evidence type="ECO:0000259" key="5">
    <source>
        <dbReference type="Pfam" id="PF25876"/>
    </source>
</evidence>
<dbReference type="Pfam" id="PF25917">
    <property type="entry name" value="BSH_RND"/>
    <property type="match status" value="1"/>
</dbReference>
<dbReference type="Pfam" id="PF25967">
    <property type="entry name" value="RND-MFP_C"/>
    <property type="match status" value="1"/>
</dbReference>
<dbReference type="OrthoDB" id="9806939at2"/>
<evidence type="ECO:0000256" key="1">
    <source>
        <dbReference type="ARBA" id="ARBA00004196"/>
    </source>
</evidence>
<feature type="domain" description="Multidrug resistance protein MdtA-like alpha-helical hairpin" evidence="5">
    <location>
        <begin position="105"/>
        <end position="162"/>
    </location>
</feature>
<dbReference type="Gene3D" id="2.40.50.100">
    <property type="match status" value="1"/>
</dbReference>
<dbReference type="Gene3D" id="2.40.30.170">
    <property type="match status" value="1"/>
</dbReference>
<keyword evidence="3" id="KW-0813">Transport</keyword>
<evidence type="ECO:0000259" key="8">
    <source>
        <dbReference type="Pfam" id="PF25967"/>
    </source>
</evidence>
<feature type="domain" description="CusB-like beta-barrel" evidence="7">
    <location>
        <begin position="202"/>
        <end position="273"/>
    </location>
</feature>
<sequence>MLRRRMLIMLGTTLLVVVALGSYKGYSIYQQLQMLAAPPKPVYVSAVEANSQPWQSQLATVGSLTAFQGVELTSETRGQVKQVLFDSGQRVERGQPLVQLKNSVEKAALATAEASLGLARIEFKRAQDLLKRQVLAKSEFDRLAAELAKSEAVVAQLKAVLAKKEIRAPFAGTIGIRKVDVGSQLSYGTPFATLQNLDKLYLDFFLPEQNLPLLKVGQTVLTTVSAYPGEVFQAQIVAISPKVETNTRNVQIRASLDNPGERLLPGMFAGLAVQYGEQQDAVVVPETAVTFTLYGNTVFVVAPRLDADGKPLLDADGQPELIAQRRNVEAGERRDARVHIRSGLKAGEQVVTNGQLKLDDGTLIKLTKDPAQRKTAAQ</sequence>
<dbReference type="STRING" id="364197.SAMN05216296_2616"/>
<dbReference type="InterPro" id="IPR058624">
    <property type="entry name" value="MdtA-like_HH"/>
</dbReference>
<dbReference type="InterPro" id="IPR006143">
    <property type="entry name" value="RND_pump_MFP"/>
</dbReference>
<evidence type="ECO:0000256" key="2">
    <source>
        <dbReference type="ARBA" id="ARBA00009477"/>
    </source>
</evidence>
<accession>A0A1H2GXM5</accession>
<protein>
    <submittedName>
        <fullName evidence="9">Membrane fusion protein, multidrug efflux system</fullName>
    </submittedName>
</protein>
<dbReference type="AlphaFoldDB" id="A0A1H2GXM5"/>
<proteinExistence type="inferred from homology"/>
<dbReference type="FunFam" id="2.40.30.170:FF:000010">
    <property type="entry name" value="Efflux RND transporter periplasmic adaptor subunit"/>
    <property type="match status" value="1"/>
</dbReference>
<dbReference type="GO" id="GO:0015562">
    <property type="term" value="F:efflux transmembrane transporter activity"/>
    <property type="evidence" value="ECO:0007669"/>
    <property type="project" value="TreeGrafter"/>
</dbReference>
<dbReference type="Proteomes" id="UP000243232">
    <property type="component" value="Chromosome I"/>
</dbReference>
<dbReference type="Gene3D" id="1.10.287.470">
    <property type="entry name" value="Helix hairpin bin"/>
    <property type="match status" value="1"/>
</dbReference>
<dbReference type="InterPro" id="IPR058792">
    <property type="entry name" value="Beta-barrel_RND_2"/>
</dbReference>
<comment type="similarity">
    <text evidence="2">Belongs to the membrane fusion protein (MFP) (TC 8.A.1) family.</text>
</comment>
<dbReference type="NCBIfam" id="TIGR01730">
    <property type="entry name" value="RND_mfp"/>
    <property type="match status" value="1"/>
</dbReference>
<feature type="domain" description="Multidrug resistance protein MdtA-like C-terminal permuted SH3" evidence="8">
    <location>
        <begin position="324"/>
        <end position="354"/>
    </location>
</feature>
<evidence type="ECO:0000313" key="9">
    <source>
        <dbReference type="EMBL" id="SDU24397.1"/>
    </source>
</evidence>
<evidence type="ECO:0000313" key="10">
    <source>
        <dbReference type="Proteomes" id="UP000243232"/>
    </source>
</evidence>